<gene>
    <name evidence="1" type="ORF">ThidrDRAFT_0464</name>
</gene>
<protein>
    <recommendedName>
        <fullName evidence="3">Guanylate cyclase domain-containing protein</fullName>
    </recommendedName>
</protein>
<organism evidence="1 2">
    <name type="scientific">Thiorhodococcus drewsii AZ1</name>
    <dbReference type="NCBI Taxonomy" id="765913"/>
    <lineage>
        <taxon>Bacteria</taxon>
        <taxon>Pseudomonadati</taxon>
        <taxon>Pseudomonadota</taxon>
        <taxon>Gammaproteobacteria</taxon>
        <taxon>Chromatiales</taxon>
        <taxon>Chromatiaceae</taxon>
        <taxon>Thiorhodococcus</taxon>
    </lineage>
</organism>
<accession>G2DW55</accession>
<evidence type="ECO:0000313" key="1">
    <source>
        <dbReference type="EMBL" id="EGV33775.1"/>
    </source>
</evidence>
<evidence type="ECO:0000313" key="2">
    <source>
        <dbReference type="Proteomes" id="UP000004200"/>
    </source>
</evidence>
<keyword evidence="2" id="KW-1185">Reference proteome</keyword>
<name>G2DW55_9GAMM</name>
<evidence type="ECO:0008006" key="3">
    <source>
        <dbReference type="Google" id="ProtNLM"/>
    </source>
</evidence>
<dbReference type="EMBL" id="AFWT01000002">
    <property type="protein sequence ID" value="EGV33775.1"/>
    <property type="molecule type" value="Genomic_DNA"/>
</dbReference>
<reference evidence="1 2" key="1">
    <citation type="submission" date="2011-06" db="EMBL/GenBank/DDBJ databases">
        <title>The draft genome of Thiorhodococcus drewsii AZ1.</title>
        <authorList>
            <consortium name="US DOE Joint Genome Institute (JGI-PGF)"/>
            <person name="Lucas S."/>
            <person name="Han J."/>
            <person name="Lapidus A."/>
            <person name="Cheng J.-F."/>
            <person name="Goodwin L."/>
            <person name="Pitluck S."/>
            <person name="Peters L."/>
            <person name="Land M.L."/>
            <person name="Hauser L."/>
            <person name="Vogl K."/>
            <person name="Liu Z."/>
            <person name="Imhoff J."/>
            <person name="Thiel V."/>
            <person name="Frigaard N.-U."/>
            <person name="Bryant D.A."/>
            <person name="Woyke T.J."/>
        </authorList>
    </citation>
    <scope>NUCLEOTIDE SEQUENCE [LARGE SCALE GENOMIC DNA]</scope>
    <source>
        <strain evidence="1 2">AZ1</strain>
    </source>
</reference>
<dbReference type="AlphaFoldDB" id="G2DW55"/>
<comment type="caution">
    <text evidence="1">The sequence shown here is derived from an EMBL/GenBank/DDBJ whole genome shotgun (WGS) entry which is preliminary data.</text>
</comment>
<proteinExistence type="predicted"/>
<dbReference type="Proteomes" id="UP000004200">
    <property type="component" value="Unassembled WGS sequence"/>
</dbReference>
<sequence length="132" mass="14679">MKNDPAINYSPHYVAFLDVLGFEKLVMSKTPKSIKEISEYFALVRDSIKKLKASNDAVEIGSIVISDSVILSINSGSNRKEKLQRLRDLCIAVREIQYGLAKNNIWMRGGISHDDAFFNSNHPPAEPGALNS</sequence>